<sequence length="86" mass="9633">MFKRNNLFFGVLLGVIAPLMAYLLSEHSPLGNHFADKPLTLYAVAGVVNLLILRYFYKQELTRTGGGMVALTFFGLILLLLFKKVL</sequence>
<feature type="transmembrane region" description="Helical" evidence="1">
    <location>
        <begin position="64"/>
        <end position="82"/>
    </location>
</feature>
<dbReference type="AlphaFoldDB" id="A0A1H7XGS1"/>
<dbReference type="EMBL" id="FOAF01000010">
    <property type="protein sequence ID" value="SEM32249.1"/>
    <property type="molecule type" value="Genomic_DNA"/>
</dbReference>
<dbReference type="Proteomes" id="UP000199421">
    <property type="component" value="Unassembled WGS sequence"/>
</dbReference>
<evidence type="ECO:0000313" key="3">
    <source>
        <dbReference type="Proteomes" id="UP000199421"/>
    </source>
</evidence>
<organism evidence="2 3">
    <name type="scientific">Olivibacter domesticus</name>
    <name type="common">Pseudosphingobacterium domesticum</name>
    <dbReference type="NCBI Taxonomy" id="407022"/>
    <lineage>
        <taxon>Bacteria</taxon>
        <taxon>Pseudomonadati</taxon>
        <taxon>Bacteroidota</taxon>
        <taxon>Sphingobacteriia</taxon>
        <taxon>Sphingobacteriales</taxon>
        <taxon>Sphingobacteriaceae</taxon>
        <taxon>Olivibacter</taxon>
    </lineage>
</organism>
<keyword evidence="3" id="KW-1185">Reference proteome</keyword>
<feature type="transmembrane region" description="Helical" evidence="1">
    <location>
        <begin position="7"/>
        <end position="24"/>
    </location>
</feature>
<keyword evidence="1" id="KW-1133">Transmembrane helix</keyword>
<keyword evidence="1" id="KW-0812">Transmembrane</keyword>
<evidence type="ECO:0000313" key="2">
    <source>
        <dbReference type="EMBL" id="SEM32249.1"/>
    </source>
</evidence>
<feature type="transmembrane region" description="Helical" evidence="1">
    <location>
        <begin position="39"/>
        <end position="57"/>
    </location>
</feature>
<reference evidence="3" key="1">
    <citation type="submission" date="2016-10" db="EMBL/GenBank/DDBJ databases">
        <authorList>
            <person name="Varghese N."/>
            <person name="Submissions S."/>
        </authorList>
    </citation>
    <scope>NUCLEOTIDE SEQUENCE [LARGE SCALE GENOMIC DNA]</scope>
    <source>
        <strain evidence="3">DSM 18733</strain>
    </source>
</reference>
<dbReference type="RefSeq" id="WP_093330395.1">
    <property type="nucleotide sequence ID" value="NZ_FOAF01000010.1"/>
</dbReference>
<keyword evidence="1" id="KW-0472">Membrane</keyword>
<evidence type="ECO:0000256" key="1">
    <source>
        <dbReference type="SAM" id="Phobius"/>
    </source>
</evidence>
<gene>
    <name evidence="2" type="ORF">SAMN05661044_04866</name>
</gene>
<dbReference type="OrthoDB" id="711457at2"/>
<proteinExistence type="predicted"/>
<dbReference type="STRING" id="407022.SAMN05661044_04866"/>
<protein>
    <recommendedName>
        <fullName evidence="4">Stationary phase survival protein SurE</fullName>
    </recommendedName>
</protein>
<accession>A0A1H7XGS1</accession>
<evidence type="ECO:0008006" key="4">
    <source>
        <dbReference type="Google" id="ProtNLM"/>
    </source>
</evidence>
<name>A0A1H7XGS1_OLID1</name>